<evidence type="ECO:0000256" key="2">
    <source>
        <dbReference type="ARBA" id="ARBA00011135"/>
    </source>
</evidence>
<dbReference type="Proteomes" id="UP000198728">
    <property type="component" value="Unassembled WGS sequence"/>
</dbReference>
<dbReference type="GO" id="GO:0009399">
    <property type="term" value="P:nitrogen fixation"/>
    <property type="evidence" value="ECO:0007669"/>
    <property type="project" value="UniProtKB-UniRule"/>
</dbReference>
<evidence type="ECO:0000256" key="3">
    <source>
        <dbReference type="ARBA" id="ARBA00015308"/>
    </source>
</evidence>
<evidence type="ECO:0000259" key="13">
    <source>
        <dbReference type="PROSITE" id="PS50045"/>
    </source>
</evidence>
<dbReference type="SUPFAM" id="SSF46689">
    <property type="entry name" value="Homeodomain-like"/>
    <property type="match status" value="1"/>
</dbReference>
<dbReference type="InterPro" id="IPR058031">
    <property type="entry name" value="AAA_lid_NorR"/>
</dbReference>
<dbReference type="PANTHER" id="PTHR32071:SF117">
    <property type="entry name" value="PTS-DEPENDENT DIHYDROXYACETONE KINASE OPERON REGULATORY PROTEIN-RELATED"/>
    <property type="match status" value="1"/>
</dbReference>
<dbReference type="SUPFAM" id="SSF52540">
    <property type="entry name" value="P-loop containing nucleoside triphosphate hydrolases"/>
    <property type="match status" value="1"/>
</dbReference>
<keyword evidence="8 12" id="KW-0238">DNA-binding</keyword>
<dbReference type="InterPro" id="IPR002197">
    <property type="entry name" value="HTH_Fis"/>
</dbReference>
<dbReference type="CDD" id="cd00009">
    <property type="entry name" value="AAA"/>
    <property type="match status" value="1"/>
</dbReference>
<keyword evidence="4" id="KW-0547">Nucleotide-binding</keyword>
<evidence type="ECO:0000256" key="6">
    <source>
        <dbReference type="ARBA" id="ARBA00023012"/>
    </source>
</evidence>
<organism evidence="14 15">
    <name type="scientific">Tropicimonas isoalkanivorans</name>
    <dbReference type="NCBI Taxonomy" id="441112"/>
    <lineage>
        <taxon>Bacteria</taxon>
        <taxon>Pseudomonadati</taxon>
        <taxon>Pseudomonadota</taxon>
        <taxon>Alphaproteobacteria</taxon>
        <taxon>Rhodobacterales</taxon>
        <taxon>Roseobacteraceae</taxon>
        <taxon>Tropicimonas</taxon>
    </lineage>
</organism>
<evidence type="ECO:0000256" key="10">
    <source>
        <dbReference type="ARBA" id="ARBA00023163"/>
    </source>
</evidence>
<dbReference type="PRINTS" id="PR01590">
    <property type="entry name" value="HTHFIS"/>
</dbReference>
<dbReference type="GO" id="GO:0000160">
    <property type="term" value="P:phosphorelay signal transduction system"/>
    <property type="evidence" value="ECO:0007669"/>
    <property type="project" value="UniProtKB-UniRule"/>
</dbReference>
<name>A0A1I1H4R5_9RHOB</name>
<dbReference type="InterPro" id="IPR025662">
    <property type="entry name" value="Sigma_54_int_dom_ATP-bd_1"/>
</dbReference>
<reference evidence="14 15" key="1">
    <citation type="submission" date="2016-10" db="EMBL/GenBank/DDBJ databases">
        <authorList>
            <person name="de Groot N.N."/>
        </authorList>
    </citation>
    <scope>NUCLEOTIDE SEQUENCE [LARGE SCALE GENOMIC DNA]</scope>
    <source>
        <strain evidence="14 15">DSM 19548</strain>
    </source>
</reference>
<dbReference type="Pfam" id="PF25601">
    <property type="entry name" value="AAA_lid_14"/>
    <property type="match status" value="1"/>
</dbReference>
<comment type="subunit">
    <text evidence="2 12">Interacts with sigma-54.</text>
</comment>
<evidence type="ECO:0000256" key="9">
    <source>
        <dbReference type="ARBA" id="ARBA00023159"/>
    </source>
</evidence>
<keyword evidence="15" id="KW-1185">Reference proteome</keyword>
<dbReference type="PROSITE" id="PS00688">
    <property type="entry name" value="SIGMA54_INTERACT_3"/>
    <property type="match status" value="1"/>
</dbReference>
<dbReference type="GO" id="GO:0005524">
    <property type="term" value="F:ATP binding"/>
    <property type="evidence" value="ECO:0007669"/>
    <property type="project" value="UniProtKB-KW"/>
</dbReference>
<dbReference type="OrthoDB" id="9804019at2"/>
<dbReference type="PANTHER" id="PTHR32071">
    <property type="entry name" value="TRANSCRIPTIONAL REGULATORY PROTEIN"/>
    <property type="match status" value="1"/>
</dbReference>
<evidence type="ECO:0000256" key="5">
    <source>
        <dbReference type="ARBA" id="ARBA00022840"/>
    </source>
</evidence>
<dbReference type="InterPro" id="IPR003593">
    <property type="entry name" value="AAA+_ATPase"/>
</dbReference>
<dbReference type="PROSITE" id="PS00675">
    <property type="entry name" value="SIGMA54_INTERACT_1"/>
    <property type="match status" value="1"/>
</dbReference>
<evidence type="ECO:0000256" key="4">
    <source>
        <dbReference type="ARBA" id="ARBA00022741"/>
    </source>
</evidence>
<dbReference type="InterPro" id="IPR003018">
    <property type="entry name" value="GAF"/>
</dbReference>
<dbReference type="STRING" id="441112.SAMN04488094_10318"/>
<dbReference type="Gene3D" id="3.30.450.40">
    <property type="match status" value="1"/>
</dbReference>
<proteinExistence type="predicted"/>
<dbReference type="InterPro" id="IPR009057">
    <property type="entry name" value="Homeodomain-like_sf"/>
</dbReference>
<dbReference type="RefSeq" id="WP_093360013.1">
    <property type="nucleotide sequence ID" value="NZ_FOLG01000003.1"/>
</dbReference>
<dbReference type="FunFam" id="3.40.50.300:FF:000006">
    <property type="entry name" value="DNA-binding transcriptional regulator NtrC"/>
    <property type="match status" value="1"/>
</dbReference>
<dbReference type="InterPro" id="IPR025944">
    <property type="entry name" value="Sigma_54_int_dom_CS"/>
</dbReference>
<evidence type="ECO:0000313" key="14">
    <source>
        <dbReference type="EMBL" id="SFC18801.1"/>
    </source>
</evidence>
<evidence type="ECO:0000256" key="1">
    <source>
        <dbReference type="ARBA" id="ARBA00002167"/>
    </source>
</evidence>
<dbReference type="Gene3D" id="3.40.50.300">
    <property type="entry name" value="P-loop containing nucleotide triphosphate hydrolases"/>
    <property type="match status" value="1"/>
</dbReference>
<dbReference type="SMART" id="SM00382">
    <property type="entry name" value="AAA"/>
    <property type="match status" value="1"/>
</dbReference>
<gene>
    <name evidence="14" type="ORF">SAMN04488094_10318</name>
</gene>
<keyword evidence="5" id="KW-0067">ATP-binding</keyword>
<dbReference type="Pfam" id="PF02954">
    <property type="entry name" value="HTH_8"/>
    <property type="match status" value="1"/>
</dbReference>
<feature type="domain" description="Sigma-54 factor interaction" evidence="13">
    <location>
        <begin position="237"/>
        <end position="465"/>
    </location>
</feature>
<dbReference type="InterPro" id="IPR010113">
    <property type="entry name" value="Nif-specific_regulatory_prot"/>
</dbReference>
<evidence type="ECO:0000256" key="8">
    <source>
        <dbReference type="ARBA" id="ARBA00023125"/>
    </source>
</evidence>
<dbReference type="InterPro" id="IPR025943">
    <property type="entry name" value="Sigma_54_int_dom_ATP-bd_2"/>
</dbReference>
<dbReference type="InterPro" id="IPR002078">
    <property type="entry name" value="Sigma_54_int"/>
</dbReference>
<dbReference type="InterPro" id="IPR029016">
    <property type="entry name" value="GAF-like_dom_sf"/>
</dbReference>
<dbReference type="AlphaFoldDB" id="A0A1I1H4R5"/>
<dbReference type="GO" id="GO:0043565">
    <property type="term" value="F:sequence-specific DNA binding"/>
    <property type="evidence" value="ECO:0007669"/>
    <property type="project" value="InterPro"/>
</dbReference>
<keyword evidence="7 12" id="KW-0805">Transcription regulation</keyword>
<evidence type="ECO:0000256" key="12">
    <source>
        <dbReference type="RuleBase" id="RU368029"/>
    </source>
</evidence>
<evidence type="ECO:0000313" key="15">
    <source>
        <dbReference type="Proteomes" id="UP000198728"/>
    </source>
</evidence>
<comment type="function">
    <text evidence="1 12">Required for activation of most nif operons, which are directly involved in nitrogen fixation.</text>
</comment>
<dbReference type="InterPro" id="IPR027417">
    <property type="entry name" value="P-loop_NTPase"/>
</dbReference>
<dbReference type="Pfam" id="PF00158">
    <property type="entry name" value="Sigma54_activat"/>
    <property type="match status" value="1"/>
</dbReference>
<keyword evidence="6 12" id="KW-0902">Two-component regulatory system</keyword>
<keyword evidence="9 12" id="KW-0010">Activator</keyword>
<sequence length="583" mass="63799">MHIDVVEPVRLISSSARRRAKAAARESEQTSLETVFEIAKLLTGAVDPVAAMPSVFSILGSFMGLRHGALSLLCDPEAGQSPHPGHNPFALAATVRGVAPDLPSARGNDRVTEMVFLTGVPLVSLDIENEFGVDALPDQTTDGRLALIAVPIRAETHLPLVIGVLKVFRPFTDDPAREVSNDLRVMTMIASLLEQALRFRRAVARDRERMFREAGEAIKAAHDAREDVEPLLPDQGIVGESAAIGAVAKRIRKVAKTSTQVLLRGESGTGKELFARAIHSLSDRADKPFIKVNCAALSESLLETELFGHEKGSFTGATGLKKGRFELANGGTLFLDEIGEIKHEFQTKLLRVLQEGEFERVGGTKTLKVDVRLITATNRDLEEAVARGKFRADLYFRICVVPIHLPPLRDRPEDIPQLARTFLDRFNEENGTALEFEQDALGTLLGCRFPGNVRELENCIHRSAALCDSDVIRAEDLACNQDACLSAQLWRLQNNAFSPIGGLAAGEVIQPIVRSISAPVRPIPERPAPPPVPRKTANTEREELIDAMEQAGWVQAKAARLLGMTPRQIGYALRKHDIEIKKI</sequence>
<dbReference type="SMART" id="SM00065">
    <property type="entry name" value="GAF"/>
    <property type="match status" value="1"/>
</dbReference>
<dbReference type="Gene3D" id="1.10.8.60">
    <property type="match status" value="1"/>
</dbReference>
<protein>
    <recommendedName>
        <fullName evidence="3 12">Nif-specific regulatory protein</fullName>
    </recommendedName>
</protein>
<accession>A0A1I1H4R5</accession>
<keyword evidence="11 12" id="KW-0535">Nitrogen fixation</keyword>
<dbReference type="PROSITE" id="PS50045">
    <property type="entry name" value="SIGMA54_INTERACT_4"/>
    <property type="match status" value="1"/>
</dbReference>
<evidence type="ECO:0000256" key="11">
    <source>
        <dbReference type="ARBA" id="ARBA00023231"/>
    </source>
</evidence>
<dbReference type="PROSITE" id="PS00676">
    <property type="entry name" value="SIGMA54_INTERACT_2"/>
    <property type="match status" value="1"/>
</dbReference>
<dbReference type="SUPFAM" id="SSF55781">
    <property type="entry name" value="GAF domain-like"/>
    <property type="match status" value="1"/>
</dbReference>
<dbReference type="GO" id="GO:0003700">
    <property type="term" value="F:DNA-binding transcription factor activity"/>
    <property type="evidence" value="ECO:0007669"/>
    <property type="project" value="UniProtKB-UniRule"/>
</dbReference>
<dbReference type="EMBL" id="FOLG01000003">
    <property type="protein sequence ID" value="SFC18801.1"/>
    <property type="molecule type" value="Genomic_DNA"/>
</dbReference>
<dbReference type="Gene3D" id="1.10.10.60">
    <property type="entry name" value="Homeodomain-like"/>
    <property type="match status" value="1"/>
</dbReference>
<keyword evidence="10 12" id="KW-0804">Transcription</keyword>
<evidence type="ECO:0000256" key="7">
    <source>
        <dbReference type="ARBA" id="ARBA00023015"/>
    </source>
</evidence>
<dbReference type="NCBIfam" id="TIGR01817">
    <property type="entry name" value="nifA"/>
    <property type="match status" value="1"/>
</dbReference>